<reference evidence="4" key="1">
    <citation type="journal article" date="2019" name="Int. J. Syst. Evol. Microbiol.">
        <title>The Global Catalogue of Microorganisms (GCM) 10K type strain sequencing project: providing services to taxonomists for standard genome sequencing and annotation.</title>
        <authorList>
            <consortium name="The Broad Institute Genomics Platform"/>
            <consortium name="The Broad Institute Genome Sequencing Center for Infectious Disease"/>
            <person name="Wu L."/>
            <person name="Ma J."/>
        </authorList>
    </citation>
    <scope>NUCLEOTIDE SEQUENCE [LARGE SCALE GENOMIC DNA]</scope>
    <source>
        <strain evidence="4">CCUG 63418</strain>
    </source>
</reference>
<evidence type="ECO:0000313" key="4">
    <source>
        <dbReference type="Proteomes" id="UP001596958"/>
    </source>
</evidence>
<feature type="signal peptide" evidence="1">
    <location>
        <begin position="1"/>
        <end position="28"/>
    </location>
</feature>
<dbReference type="Pfam" id="PF13884">
    <property type="entry name" value="Peptidase_S74"/>
    <property type="match status" value="1"/>
</dbReference>
<accession>A0ABW2YYG5</accession>
<dbReference type="InterPro" id="IPR030392">
    <property type="entry name" value="S74_ICA"/>
</dbReference>
<gene>
    <name evidence="3" type="ORF">ACFQZS_09860</name>
</gene>
<organism evidence="3 4">
    <name type="scientific">Mucilaginibacter calamicampi</name>
    <dbReference type="NCBI Taxonomy" id="1302352"/>
    <lineage>
        <taxon>Bacteria</taxon>
        <taxon>Pseudomonadati</taxon>
        <taxon>Bacteroidota</taxon>
        <taxon>Sphingobacteriia</taxon>
        <taxon>Sphingobacteriales</taxon>
        <taxon>Sphingobacteriaceae</taxon>
        <taxon>Mucilaginibacter</taxon>
    </lineage>
</organism>
<dbReference type="RefSeq" id="WP_377099726.1">
    <property type="nucleotide sequence ID" value="NZ_JBHTHU010000006.1"/>
</dbReference>
<dbReference type="InterPro" id="IPR036388">
    <property type="entry name" value="WH-like_DNA-bd_sf"/>
</dbReference>
<protein>
    <submittedName>
        <fullName evidence="3">Tail fiber domain-containing protein</fullName>
    </submittedName>
</protein>
<evidence type="ECO:0000313" key="3">
    <source>
        <dbReference type="EMBL" id="MFD0750447.1"/>
    </source>
</evidence>
<name>A0ABW2YYG5_9SPHI</name>
<sequence length="145" mass="15898">MNSYIKSGFVMPVIAALFLVINTSASNAQQVSDKDIKKNATPVSNSLAALSRLEPVTYQFNREEFKQLNLPAGTQYGFIAEDVKQVLPSAVSTDAKWYTAGKNNQRAVTVSTVDLEKIVPLLVGAVKEQQAEIEKLRAEIQALKK</sequence>
<evidence type="ECO:0000259" key="2">
    <source>
        <dbReference type="PROSITE" id="PS51688"/>
    </source>
</evidence>
<comment type="caution">
    <text evidence="3">The sequence shown here is derived from an EMBL/GenBank/DDBJ whole genome shotgun (WGS) entry which is preliminary data.</text>
</comment>
<feature type="chain" id="PRO_5047108308" evidence="1">
    <location>
        <begin position="29"/>
        <end position="145"/>
    </location>
</feature>
<feature type="domain" description="Peptidase S74" evidence="2">
    <location>
        <begin position="32"/>
        <end position="140"/>
    </location>
</feature>
<dbReference type="PROSITE" id="PS51688">
    <property type="entry name" value="ICA"/>
    <property type="match status" value="1"/>
</dbReference>
<dbReference type="EMBL" id="JBHTHU010000006">
    <property type="protein sequence ID" value="MFD0750447.1"/>
    <property type="molecule type" value="Genomic_DNA"/>
</dbReference>
<proteinExistence type="predicted"/>
<dbReference type="Gene3D" id="1.10.10.10">
    <property type="entry name" value="Winged helix-like DNA-binding domain superfamily/Winged helix DNA-binding domain"/>
    <property type="match status" value="1"/>
</dbReference>
<keyword evidence="1" id="KW-0732">Signal</keyword>
<keyword evidence="4" id="KW-1185">Reference proteome</keyword>
<dbReference type="Proteomes" id="UP001596958">
    <property type="component" value="Unassembled WGS sequence"/>
</dbReference>
<evidence type="ECO:0000256" key="1">
    <source>
        <dbReference type="SAM" id="SignalP"/>
    </source>
</evidence>